<reference evidence="1" key="1">
    <citation type="submission" date="2022-11" db="EMBL/GenBank/DDBJ databases">
        <title>Lysinibacillus irui.</title>
        <authorList>
            <person name="Akintayo S.O."/>
        </authorList>
    </citation>
    <scope>NUCLEOTIDE SEQUENCE</scope>
    <source>
        <strain evidence="1">IRB4-01</strain>
        <plasmid evidence="1">unnamed</plasmid>
    </source>
</reference>
<dbReference type="AlphaFoldDB" id="A0AAJ5RQJ8"/>
<name>A0AAJ5RQJ8_9BACI</name>
<protein>
    <submittedName>
        <fullName evidence="1">Transcriptional regulator</fullName>
    </submittedName>
</protein>
<proteinExistence type="predicted"/>
<evidence type="ECO:0000313" key="2">
    <source>
        <dbReference type="Proteomes" id="UP001219585"/>
    </source>
</evidence>
<sequence>MKNSIIKVMKQNQIITMIYISKSGAITQRRVKILKLTNNTFTAYCYIRRAKRTFYVDNVLAINPVTYEKKKVY</sequence>
<geneLocation type="plasmid" evidence="1 2">
    <name>unnamed</name>
</geneLocation>
<dbReference type="EMBL" id="CP113528">
    <property type="protein sequence ID" value="WDV09246.1"/>
    <property type="molecule type" value="Genomic_DNA"/>
</dbReference>
<organism evidence="1 2">
    <name type="scientific">Lysinibacillus irui</name>
    <dbReference type="NCBI Taxonomy" id="2998077"/>
    <lineage>
        <taxon>Bacteria</taxon>
        <taxon>Bacillati</taxon>
        <taxon>Bacillota</taxon>
        <taxon>Bacilli</taxon>
        <taxon>Bacillales</taxon>
        <taxon>Bacillaceae</taxon>
        <taxon>Lysinibacillus</taxon>
    </lineage>
</organism>
<dbReference type="Proteomes" id="UP001219585">
    <property type="component" value="Plasmid unnamed"/>
</dbReference>
<dbReference type="KEGG" id="liu:OU989_23445"/>
<gene>
    <name evidence="1" type="ORF">OU989_23445</name>
</gene>
<dbReference type="RefSeq" id="WP_274797466.1">
    <property type="nucleotide sequence ID" value="NZ_CP113528.1"/>
</dbReference>
<accession>A0AAJ5RQJ8</accession>
<evidence type="ECO:0000313" key="1">
    <source>
        <dbReference type="EMBL" id="WDV09246.1"/>
    </source>
</evidence>
<keyword evidence="1" id="KW-0614">Plasmid</keyword>